<proteinExistence type="inferred from homology"/>
<evidence type="ECO:0000256" key="3">
    <source>
        <dbReference type="RuleBase" id="RU362042"/>
    </source>
</evidence>
<reference evidence="5 6" key="1">
    <citation type="submission" date="2016-09" db="EMBL/GenBank/DDBJ databases">
        <authorList>
            <person name="Capua I."/>
            <person name="De Benedictis P."/>
            <person name="Joannis T."/>
            <person name="Lombin L.H."/>
            <person name="Cattoli G."/>
        </authorList>
    </citation>
    <scope>NUCLEOTIDE SEQUENCE [LARGE SCALE GENOMIC DNA]</scope>
    <source>
        <strain evidence="5 6">UB20</strain>
    </source>
</reference>
<dbReference type="GO" id="GO:0006465">
    <property type="term" value="P:signal peptide processing"/>
    <property type="evidence" value="ECO:0007669"/>
    <property type="project" value="InterPro"/>
</dbReference>
<evidence type="ECO:0000256" key="1">
    <source>
        <dbReference type="ARBA" id="ARBA00009370"/>
    </source>
</evidence>
<gene>
    <name evidence="5" type="primary">sipP</name>
    <name evidence="5" type="ORF">TFUB20_01114</name>
</gene>
<dbReference type="OrthoDB" id="9802919at2"/>
<dbReference type="EC" id="3.4.21.89" evidence="3"/>
<keyword evidence="3" id="KW-0645">Protease</keyword>
<dbReference type="PANTHER" id="PTHR43390:SF1">
    <property type="entry name" value="CHLOROPLAST PROCESSING PEPTIDASE"/>
    <property type="match status" value="1"/>
</dbReference>
<protein>
    <recommendedName>
        <fullName evidence="2 3">Signal peptidase I</fullName>
        <ecNumber evidence="3">3.4.21.89</ecNumber>
    </recommendedName>
</protein>
<dbReference type="InterPro" id="IPR036286">
    <property type="entry name" value="LexA/Signal_pep-like_sf"/>
</dbReference>
<evidence type="ECO:0000313" key="5">
    <source>
        <dbReference type="EMBL" id="SCQ20646.1"/>
    </source>
</evidence>
<sequence>MTRRLIRYLTGLVIAALIALGLHLFCIGSYSISTRSMSDALQEGDRVFVNKVRNVSNPGRGRIVLFKGHRTQGCQAPLFLSRCVGMPGDTVIIDEDGFRIAGRLYPKLPKTENMFRIRKDIKEPLMELMRGLNIPYRSAGEDSLSLTFRLTSCEEVLLRDKLPRLLQIEWLPGERRRHRFVIPAKDSLYRIDSISLLICREAILTEYGNRASIRDGKLYVDGRHTRYLFFRKNYYWMLSDNEDEAVDSRHFGLIPETRIEGNVWFRWYSNDRKKLFKRIE</sequence>
<keyword evidence="3" id="KW-1133">Transmembrane helix</keyword>
<dbReference type="PRINTS" id="PR00727">
    <property type="entry name" value="LEADERPTASE"/>
</dbReference>
<evidence type="ECO:0000256" key="2">
    <source>
        <dbReference type="ARBA" id="ARBA00019232"/>
    </source>
</evidence>
<keyword evidence="3" id="KW-0812">Transmembrane</keyword>
<dbReference type="InterPro" id="IPR000223">
    <property type="entry name" value="Pept_S26A_signal_pept_1"/>
</dbReference>
<comment type="similarity">
    <text evidence="1 3">Belongs to the peptidase S26 family.</text>
</comment>
<comment type="subcellular location">
    <subcellularLocation>
        <location evidence="3">Membrane</location>
        <topology evidence="3">Single-pass type II membrane protein</topology>
    </subcellularLocation>
</comment>
<accession>A0A1D3UKG9</accession>
<feature type="transmembrane region" description="Helical" evidence="3">
    <location>
        <begin position="12"/>
        <end position="32"/>
    </location>
</feature>
<dbReference type="SUPFAM" id="SSF51306">
    <property type="entry name" value="LexA/Signal peptidase"/>
    <property type="match status" value="1"/>
</dbReference>
<organism evidence="5 6">
    <name type="scientific">Tannerella forsythia</name>
    <name type="common">Bacteroides forsythus</name>
    <dbReference type="NCBI Taxonomy" id="28112"/>
    <lineage>
        <taxon>Bacteria</taxon>
        <taxon>Pseudomonadati</taxon>
        <taxon>Bacteroidota</taxon>
        <taxon>Bacteroidia</taxon>
        <taxon>Bacteroidales</taxon>
        <taxon>Tannerellaceae</taxon>
        <taxon>Tannerella</taxon>
    </lineage>
</organism>
<dbReference type="AlphaFoldDB" id="A0A1D3UKG9"/>
<dbReference type="PANTHER" id="PTHR43390">
    <property type="entry name" value="SIGNAL PEPTIDASE I"/>
    <property type="match status" value="1"/>
</dbReference>
<dbReference type="GO" id="GO:0009003">
    <property type="term" value="F:signal peptidase activity"/>
    <property type="evidence" value="ECO:0007669"/>
    <property type="project" value="UniProtKB-EC"/>
</dbReference>
<dbReference type="Pfam" id="PF10502">
    <property type="entry name" value="Peptidase_S26"/>
    <property type="match status" value="2"/>
</dbReference>
<keyword evidence="3" id="KW-0472">Membrane</keyword>
<feature type="domain" description="Peptidase S26" evidence="4">
    <location>
        <begin position="6"/>
        <end position="108"/>
    </location>
</feature>
<name>A0A1D3UKG9_TANFO</name>
<comment type="catalytic activity">
    <reaction evidence="3">
        <text>Cleavage of hydrophobic, N-terminal signal or leader sequences from secreted and periplasmic proteins.</text>
        <dbReference type="EC" id="3.4.21.89"/>
    </reaction>
</comment>
<evidence type="ECO:0000313" key="6">
    <source>
        <dbReference type="Proteomes" id="UP000182057"/>
    </source>
</evidence>
<dbReference type="Gene3D" id="2.10.109.10">
    <property type="entry name" value="Umud Fragment, subunit A"/>
    <property type="match status" value="2"/>
</dbReference>
<keyword evidence="3 5" id="KW-0378">Hydrolase</keyword>
<dbReference type="RefSeq" id="WP_074449709.1">
    <property type="nucleotide sequence ID" value="NZ_FMMM01000040.1"/>
</dbReference>
<feature type="domain" description="Peptidase S26" evidence="4">
    <location>
        <begin position="231"/>
        <end position="268"/>
    </location>
</feature>
<dbReference type="Proteomes" id="UP000182057">
    <property type="component" value="Unassembled WGS sequence"/>
</dbReference>
<dbReference type="CDD" id="cd06530">
    <property type="entry name" value="S26_SPase_I"/>
    <property type="match status" value="2"/>
</dbReference>
<dbReference type="EMBL" id="FMMM01000040">
    <property type="protein sequence ID" value="SCQ20646.1"/>
    <property type="molecule type" value="Genomic_DNA"/>
</dbReference>
<dbReference type="GO" id="GO:0004252">
    <property type="term" value="F:serine-type endopeptidase activity"/>
    <property type="evidence" value="ECO:0007669"/>
    <property type="project" value="InterPro"/>
</dbReference>
<dbReference type="GO" id="GO:0016020">
    <property type="term" value="C:membrane"/>
    <property type="evidence" value="ECO:0007669"/>
    <property type="project" value="UniProtKB-SubCell"/>
</dbReference>
<evidence type="ECO:0000259" key="4">
    <source>
        <dbReference type="Pfam" id="PF10502"/>
    </source>
</evidence>
<dbReference type="NCBIfam" id="TIGR02227">
    <property type="entry name" value="sigpep_I_bact"/>
    <property type="match status" value="1"/>
</dbReference>
<dbReference type="InterPro" id="IPR019533">
    <property type="entry name" value="Peptidase_S26"/>
</dbReference>